<name>A0ABQ0BAA3_9FIRM</name>
<protein>
    <submittedName>
        <fullName evidence="2">DUF2809 domain-containing protein</fullName>
    </submittedName>
</protein>
<gene>
    <name evidence="2" type="ORF">K040078D81_24840</name>
</gene>
<reference evidence="2 3" key="1">
    <citation type="submission" date="2024-04" db="EMBL/GenBank/DDBJ databases">
        <title>Defined microbial consortia suppress multidrug-resistant proinflammatory Enterobacteriaceae via ecological control.</title>
        <authorList>
            <person name="Furuichi M."/>
            <person name="Kawaguchi T."/>
            <person name="Pust M."/>
            <person name="Yasuma K."/>
            <person name="Plichta D."/>
            <person name="Hasegawa N."/>
            <person name="Ohya T."/>
            <person name="Bhattarai S."/>
            <person name="Sasajima S."/>
            <person name="Aoto Y."/>
            <person name="Tuganbaev T."/>
            <person name="Yaginuma M."/>
            <person name="Ueda M."/>
            <person name="Okahashi N."/>
            <person name="Amafuji K."/>
            <person name="Kiridooshi Y."/>
            <person name="Sugita K."/>
            <person name="Strazar M."/>
            <person name="Skelly A."/>
            <person name="Suda W."/>
            <person name="Hattori M."/>
            <person name="Nakamoto N."/>
            <person name="Caballero S."/>
            <person name="Norman J."/>
            <person name="Olle B."/>
            <person name="Tanoue T."/>
            <person name="Arita M."/>
            <person name="Bucci V."/>
            <person name="Atarashi K."/>
            <person name="Xavier R."/>
            <person name="Honda K."/>
        </authorList>
    </citation>
    <scope>NUCLEOTIDE SEQUENCE [LARGE SCALE GENOMIC DNA]</scope>
    <source>
        <strain evidence="3">k04-0078-D8-1</strain>
    </source>
</reference>
<dbReference type="Proteomes" id="UP001600943">
    <property type="component" value="Unassembled WGS sequence"/>
</dbReference>
<dbReference type="RefSeq" id="WP_302416444.1">
    <property type="nucleotide sequence ID" value="NZ_BAABYW010000001.1"/>
</dbReference>
<keyword evidence="1" id="KW-0812">Transmembrane</keyword>
<keyword evidence="1" id="KW-0472">Membrane</keyword>
<evidence type="ECO:0000256" key="1">
    <source>
        <dbReference type="SAM" id="Phobius"/>
    </source>
</evidence>
<dbReference type="InterPro" id="IPR021257">
    <property type="entry name" value="DUF2809"/>
</dbReference>
<dbReference type="EMBL" id="BAABYW010000001">
    <property type="protein sequence ID" value="GAA6408367.1"/>
    <property type="molecule type" value="Genomic_DNA"/>
</dbReference>
<comment type="caution">
    <text evidence="2">The sequence shown here is derived from an EMBL/GenBank/DDBJ whole genome shotgun (WGS) entry which is preliminary data.</text>
</comment>
<evidence type="ECO:0000313" key="2">
    <source>
        <dbReference type="EMBL" id="GAA6408367.1"/>
    </source>
</evidence>
<feature type="transmembrane region" description="Helical" evidence="1">
    <location>
        <begin position="100"/>
        <end position="127"/>
    </location>
</feature>
<evidence type="ECO:0000313" key="3">
    <source>
        <dbReference type="Proteomes" id="UP001600943"/>
    </source>
</evidence>
<feature type="transmembrane region" description="Helical" evidence="1">
    <location>
        <begin position="44"/>
        <end position="63"/>
    </location>
</feature>
<dbReference type="Pfam" id="PF10990">
    <property type="entry name" value="DUF2809"/>
    <property type="match status" value="1"/>
</dbReference>
<proteinExistence type="predicted"/>
<sequence>MQGNGEKKWERNRILYLILIITTMILGISSRKFGSYLPVLLRDYAGDTLWALMVFWGIGFLFSKISTGKAAIAALLFSYTIEFSQLYQAEWINVLRHTTLGGLVLGFGFLWSDLVCYTVGVLAGGLIEKGLWRFLLRPKNEAGNA</sequence>
<keyword evidence="3" id="KW-1185">Reference proteome</keyword>
<accession>A0ABQ0BAA3</accession>
<keyword evidence="1" id="KW-1133">Transmembrane helix</keyword>
<feature type="transmembrane region" description="Helical" evidence="1">
    <location>
        <begin position="70"/>
        <end position="88"/>
    </location>
</feature>
<organism evidence="2 3">
    <name type="scientific">Blautia hominis</name>
    <dbReference type="NCBI Taxonomy" id="2025493"/>
    <lineage>
        <taxon>Bacteria</taxon>
        <taxon>Bacillati</taxon>
        <taxon>Bacillota</taxon>
        <taxon>Clostridia</taxon>
        <taxon>Lachnospirales</taxon>
        <taxon>Lachnospiraceae</taxon>
        <taxon>Blautia</taxon>
    </lineage>
</organism>
<feature type="transmembrane region" description="Helical" evidence="1">
    <location>
        <begin position="14"/>
        <end position="32"/>
    </location>
</feature>